<dbReference type="SUPFAM" id="SSF53474">
    <property type="entry name" value="alpha/beta-Hydrolases"/>
    <property type="match status" value="1"/>
</dbReference>
<dbReference type="STRING" id="208445.SAMN04489727_3157"/>
<gene>
    <name evidence="1" type="ORF">SAMN04489727_3157</name>
</gene>
<keyword evidence="2" id="KW-1185">Reference proteome</keyword>
<evidence type="ECO:0008006" key="3">
    <source>
        <dbReference type="Google" id="ProtNLM"/>
    </source>
</evidence>
<reference evidence="2" key="1">
    <citation type="submission" date="2016-10" db="EMBL/GenBank/DDBJ databases">
        <authorList>
            <person name="Varghese N."/>
            <person name="Submissions S."/>
        </authorList>
    </citation>
    <scope>NUCLEOTIDE SEQUENCE [LARGE SCALE GENOMIC DNA]</scope>
    <source>
        <strain evidence="2">DSM 44544</strain>
    </source>
</reference>
<proteinExistence type="predicted"/>
<dbReference type="EMBL" id="FNSO01000004">
    <property type="protein sequence ID" value="SEC26783.1"/>
    <property type="molecule type" value="Genomic_DNA"/>
</dbReference>
<accession>A0A1H4R4H8</accession>
<dbReference type="AlphaFoldDB" id="A0A1H4R4H8"/>
<sequence length="103" mass="11352">MSAGLDEDFLAVMRAIDALDLFAAYRRIRGPLVVTRGQQSMADLLPAEAQEPWRAYERWTLAELRRTEAAVAGFRLHETAGGHDVHLAEPDLVVSLIAPALRG</sequence>
<dbReference type="Gene3D" id="3.40.50.1820">
    <property type="entry name" value="alpha/beta hydrolase"/>
    <property type="match status" value="1"/>
</dbReference>
<dbReference type="Proteomes" id="UP000199622">
    <property type="component" value="Unassembled WGS sequence"/>
</dbReference>
<dbReference type="InterPro" id="IPR029058">
    <property type="entry name" value="AB_hydrolase_fold"/>
</dbReference>
<protein>
    <recommendedName>
        <fullName evidence="3">Alpha/beta hydrolase family protein</fullName>
    </recommendedName>
</protein>
<organism evidence="1 2">
    <name type="scientific">Amycolatopsis tolypomycina</name>
    <dbReference type="NCBI Taxonomy" id="208445"/>
    <lineage>
        <taxon>Bacteria</taxon>
        <taxon>Bacillati</taxon>
        <taxon>Actinomycetota</taxon>
        <taxon>Actinomycetes</taxon>
        <taxon>Pseudonocardiales</taxon>
        <taxon>Pseudonocardiaceae</taxon>
        <taxon>Amycolatopsis</taxon>
    </lineage>
</organism>
<name>A0A1H4R4H8_9PSEU</name>
<evidence type="ECO:0000313" key="1">
    <source>
        <dbReference type="EMBL" id="SEC26783.1"/>
    </source>
</evidence>
<evidence type="ECO:0000313" key="2">
    <source>
        <dbReference type="Proteomes" id="UP000199622"/>
    </source>
</evidence>